<gene>
    <name evidence="1" type="ORF">O6H91_01G072900</name>
</gene>
<keyword evidence="2" id="KW-1185">Reference proteome</keyword>
<proteinExistence type="predicted"/>
<accession>A0ACC2ERX3</accession>
<reference evidence="2" key="1">
    <citation type="journal article" date="2024" name="Proc. Natl. Acad. Sci. U.S.A.">
        <title>Extraordinary preservation of gene collinearity over three hundred million years revealed in homosporous lycophytes.</title>
        <authorList>
            <person name="Li C."/>
            <person name="Wickell D."/>
            <person name="Kuo L.Y."/>
            <person name="Chen X."/>
            <person name="Nie B."/>
            <person name="Liao X."/>
            <person name="Peng D."/>
            <person name="Ji J."/>
            <person name="Jenkins J."/>
            <person name="Williams M."/>
            <person name="Shu S."/>
            <person name="Plott C."/>
            <person name="Barry K."/>
            <person name="Rajasekar S."/>
            <person name="Grimwood J."/>
            <person name="Han X."/>
            <person name="Sun S."/>
            <person name="Hou Z."/>
            <person name="He W."/>
            <person name="Dai G."/>
            <person name="Sun C."/>
            <person name="Schmutz J."/>
            <person name="Leebens-Mack J.H."/>
            <person name="Li F.W."/>
            <person name="Wang L."/>
        </authorList>
    </citation>
    <scope>NUCLEOTIDE SEQUENCE [LARGE SCALE GENOMIC DNA]</scope>
    <source>
        <strain evidence="2">cv. PW_Plant_1</strain>
    </source>
</reference>
<comment type="caution">
    <text evidence="1">The sequence shown here is derived from an EMBL/GenBank/DDBJ whole genome shotgun (WGS) entry which is preliminary data.</text>
</comment>
<protein>
    <submittedName>
        <fullName evidence="1">Uncharacterized protein</fullName>
    </submittedName>
</protein>
<evidence type="ECO:0000313" key="1">
    <source>
        <dbReference type="EMBL" id="KAJ7569324.1"/>
    </source>
</evidence>
<evidence type="ECO:0000313" key="2">
    <source>
        <dbReference type="Proteomes" id="UP001162992"/>
    </source>
</evidence>
<dbReference type="Proteomes" id="UP001162992">
    <property type="component" value="Chromosome 1"/>
</dbReference>
<name>A0ACC2ERX3_DIPCM</name>
<sequence length="589" mass="65467">MEEHLLDHIGLQKYNSIAVDYDDDDGWEELDRGVVRSALSSNDLGFISSSSENSSLSLVVSEEEESAISNDLAMAKDGAIAMIFQDQSSSPYTPQMLVPFDGGSSLSYSATSVFNQSKEKQYFENCAPEFESFSMMHEKYQIEAARHSPKSCEIDMHDSDLLSDDGNCSMMELLGLHFPHMQQELSSLLSAATASKARNQTEVIAETPKPSLDFSYCSAMQDMENDLEANSWDMGVLKSFEGIQAPAKADKTTANSKFGFSNGQWSDMTPELMSYPTQDAELPPALAVTQMETASQQIDLVHLEFQAATMETNCRVSVDEQKDKTNILGVKDHICSLSFKGMRIDLELSSKKKNASSFKNDTNGRIPDSALSSKATTSIGNVLINQKPAKRSTCLFKLAENDSANKNLVMNGRNVHTTAIERQDLHISKRLKKCSSFTTSTKSTTANRISEGQVMPHKRSRANTRTSTVPALNTNLKPRARQGSASDPQSIAARHRRERISRRLKLLQELIPNGSKVDLVTMLEKAINYVKLLQLQVKVLMNDEYWPHEQRLGLPPYILQGATSTMFSPYQVAASFHERNVHSLINQQQ</sequence>
<dbReference type="EMBL" id="CM055092">
    <property type="protein sequence ID" value="KAJ7569324.1"/>
    <property type="molecule type" value="Genomic_DNA"/>
</dbReference>
<organism evidence="1 2">
    <name type="scientific">Diphasiastrum complanatum</name>
    <name type="common">Issler's clubmoss</name>
    <name type="synonym">Lycopodium complanatum</name>
    <dbReference type="NCBI Taxonomy" id="34168"/>
    <lineage>
        <taxon>Eukaryota</taxon>
        <taxon>Viridiplantae</taxon>
        <taxon>Streptophyta</taxon>
        <taxon>Embryophyta</taxon>
        <taxon>Tracheophyta</taxon>
        <taxon>Lycopodiopsida</taxon>
        <taxon>Lycopodiales</taxon>
        <taxon>Lycopodiaceae</taxon>
        <taxon>Lycopodioideae</taxon>
        <taxon>Diphasiastrum</taxon>
    </lineage>
</organism>